<dbReference type="EMBL" id="JAMPKK010000114">
    <property type="protein sequence ID" value="MEP0868109.1"/>
    <property type="molecule type" value="Genomic_DNA"/>
</dbReference>
<proteinExistence type="predicted"/>
<evidence type="ECO:0000313" key="2">
    <source>
        <dbReference type="Proteomes" id="UP001442494"/>
    </source>
</evidence>
<dbReference type="Proteomes" id="UP001442494">
    <property type="component" value="Unassembled WGS sequence"/>
</dbReference>
<comment type="caution">
    <text evidence="1">The sequence shown here is derived from an EMBL/GenBank/DDBJ whole genome shotgun (WGS) entry which is preliminary data.</text>
</comment>
<reference evidence="1 2" key="1">
    <citation type="submission" date="2022-04" db="EMBL/GenBank/DDBJ databases">
        <title>Positive selection, recombination, and allopatry shape intraspecific diversity of widespread and dominant cyanobacteria.</title>
        <authorList>
            <person name="Wei J."/>
            <person name="Shu W."/>
            <person name="Hu C."/>
        </authorList>
    </citation>
    <scope>NUCLEOTIDE SEQUENCE [LARGE SCALE GENOMIC DNA]</scope>
    <source>
        <strain evidence="1 2">GB2-A5</strain>
    </source>
</reference>
<protein>
    <submittedName>
        <fullName evidence="1">Uncharacterized protein</fullName>
    </submittedName>
</protein>
<organism evidence="1 2">
    <name type="scientific">Funiculus sociatus GB2-A5</name>
    <dbReference type="NCBI Taxonomy" id="2933946"/>
    <lineage>
        <taxon>Bacteria</taxon>
        <taxon>Bacillati</taxon>
        <taxon>Cyanobacteriota</taxon>
        <taxon>Cyanophyceae</taxon>
        <taxon>Coleofasciculales</taxon>
        <taxon>Coleofasciculaceae</taxon>
        <taxon>Funiculus</taxon>
    </lineage>
</organism>
<dbReference type="RefSeq" id="WP_190420670.1">
    <property type="nucleotide sequence ID" value="NZ_JAMPKK010000114.1"/>
</dbReference>
<keyword evidence="2" id="KW-1185">Reference proteome</keyword>
<sequence>MLDSFFEQSYSLASLLSHNPDKLSHNPDKLTGDSLELLLHNPDQVAVDSGERRSPHATTERSPLPEFIRKHELTDALKYLEAKGLCGEHALFALALTQNLMCRGVEL</sequence>
<gene>
    <name evidence="1" type="ORF">NDI37_27105</name>
</gene>
<accession>A0ABV0JXC0</accession>
<name>A0ABV0JXC0_9CYAN</name>
<evidence type="ECO:0000313" key="1">
    <source>
        <dbReference type="EMBL" id="MEP0868109.1"/>
    </source>
</evidence>